<dbReference type="AlphaFoldDB" id="U7UI87"/>
<protein>
    <recommendedName>
        <fullName evidence="3">L-serine ammonia-lyase</fullName>
        <ecNumber evidence="3">4.3.1.17</ecNumber>
    </recommendedName>
</protein>
<dbReference type="PATRIC" id="fig|1111454.3.peg.1712"/>
<evidence type="ECO:0000313" key="9">
    <source>
        <dbReference type="Proteomes" id="UP000017090"/>
    </source>
</evidence>
<reference evidence="8 9" key="1">
    <citation type="submission" date="2013-09" db="EMBL/GenBank/DDBJ databases">
        <authorList>
            <person name="Durkin A.S."/>
            <person name="Haft D.R."/>
            <person name="McCorrison J."/>
            <person name="Torralba M."/>
            <person name="Gillis M."/>
            <person name="Haft D.H."/>
            <person name="Methe B."/>
            <person name="Sutton G."/>
            <person name="Nelson K.E."/>
        </authorList>
    </citation>
    <scope>NUCLEOTIDE SEQUENCE [LARGE SCALE GENOMIC DNA]</scope>
    <source>
        <strain evidence="8 9">BV3C16-1</strain>
    </source>
</reference>
<proteinExistence type="inferred from homology"/>
<evidence type="ECO:0000313" key="8">
    <source>
        <dbReference type="EMBL" id="ERT58143.1"/>
    </source>
</evidence>
<gene>
    <name evidence="8" type="ORF">HMPREF1250_0828</name>
</gene>
<organism evidence="8 9">
    <name type="scientific">Megasphaera vaginalis</name>
    <name type="common">ex Srinivasan et al. 2021</name>
    <dbReference type="NCBI Taxonomy" id="1111454"/>
    <lineage>
        <taxon>Bacteria</taxon>
        <taxon>Bacillati</taxon>
        <taxon>Bacillota</taxon>
        <taxon>Negativicutes</taxon>
        <taxon>Veillonellales</taxon>
        <taxon>Veillonellaceae</taxon>
        <taxon>Megasphaera</taxon>
    </lineage>
</organism>
<comment type="catalytic activity">
    <reaction evidence="6">
        <text>L-serine = pyruvate + NH4(+)</text>
        <dbReference type="Rhea" id="RHEA:19169"/>
        <dbReference type="ChEBI" id="CHEBI:15361"/>
        <dbReference type="ChEBI" id="CHEBI:28938"/>
        <dbReference type="ChEBI" id="CHEBI:33384"/>
        <dbReference type="EC" id="4.3.1.17"/>
    </reaction>
</comment>
<dbReference type="InterPro" id="IPR000634">
    <property type="entry name" value="Ser/Thr_deHydtase_PyrdxlP-BS"/>
</dbReference>
<sequence>MQLYSQTPLIELCSEHAQGRKVAVKMDAWQPSGSFKLRGMERLCRQAVADGAACLISSSGGNAGLSAAYVGHKLGIPVTVVVPQSTDQETVALLRAQGAEAIVYGDVWDEADAHARELLANRQGAYIPPFDHPLLWQGHATLVDELKEQCDSQPDCIILSVGGGGLFCGVMEGLIRNGWTDTVVIAVETEGTASLAAAVKAGHLVALNGIHSVATSLSAQKVAQQALDYALQYRVVPCIVSDAAAVRACLRFADECRTLVEPACGASLSVVYDNLPLLKPYKNIVVEACGGSKISLKKLLHYQKVYGLERSEKN</sequence>
<accession>U7UI87</accession>
<dbReference type="GO" id="GO:0006567">
    <property type="term" value="P:L-threonine catabolic process"/>
    <property type="evidence" value="ECO:0007669"/>
    <property type="project" value="TreeGrafter"/>
</dbReference>
<evidence type="ECO:0000259" key="7">
    <source>
        <dbReference type="Pfam" id="PF00291"/>
    </source>
</evidence>
<dbReference type="GO" id="GO:0009097">
    <property type="term" value="P:isoleucine biosynthetic process"/>
    <property type="evidence" value="ECO:0007669"/>
    <property type="project" value="TreeGrafter"/>
</dbReference>
<dbReference type="Gene3D" id="3.40.50.1100">
    <property type="match status" value="2"/>
</dbReference>
<evidence type="ECO:0000256" key="1">
    <source>
        <dbReference type="ARBA" id="ARBA00001933"/>
    </source>
</evidence>
<keyword evidence="4" id="KW-0663">Pyridoxal phosphate</keyword>
<dbReference type="eggNOG" id="COG1171">
    <property type="taxonomic scope" value="Bacteria"/>
</dbReference>
<dbReference type="PROSITE" id="PS00165">
    <property type="entry name" value="DEHYDRATASE_SER_THR"/>
    <property type="match status" value="1"/>
</dbReference>
<keyword evidence="9" id="KW-1185">Reference proteome</keyword>
<comment type="cofactor">
    <cofactor evidence="1">
        <name>pyridoxal 5'-phosphate</name>
        <dbReference type="ChEBI" id="CHEBI:597326"/>
    </cofactor>
</comment>
<dbReference type="GO" id="GO:0006565">
    <property type="term" value="P:L-serine catabolic process"/>
    <property type="evidence" value="ECO:0007669"/>
    <property type="project" value="TreeGrafter"/>
</dbReference>
<comment type="similarity">
    <text evidence="2">Belongs to the serine/threonine dehydratase family.</text>
</comment>
<dbReference type="InterPro" id="IPR036052">
    <property type="entry name" value="TrpB-like_PALP_sf"/>
</dbReference>
<dbReference type="GO" id="GO:0003941">
    <property type="term" value="F:L-serine ammonia-lyase activity"/>
    <property type="evidence" value="ECO:0007669"/>
    <property type="project" value="UniProtKB-EC"/>
</dbReference>
<feature type="domain" description="Tryptophan synthase beta chain-like PALP" evidence="7">
    <location>
        <begin position="3"/>
        <end position="290"/>
    </location>
</feature>
<dbReference type="InterPro" id="IPR050147">
    <property type="entry name" value="Ser/Thr_Dehydratase"/>
</dbReference>
<dbReference type="EMBL" id="AWXA01000046">
    <property type="protein sequence ID" value="ERT58143.1"/>
    <property type="molecule type" value="Genomic_DNA"/>
</dbReference>
<dbReference type="EC" id="4.3.1.17" evidence="3"/>
<evidence type="ECO:0000256" key="3">
    <source>
        <dbReference type="ARBA" id="ARBA00012093"/>
    </source>
</evidence>
<evidence type="ECO:0000256" key="4">
    <source>
        <dbReference type="ARBA" id="ARBA00022898"/>
    </source>
</evidence>
<dbReference type="PANTHER" id="PTHR48078:SF2">
    <property type="entry name" value="CATABOLIC L-SERINE_THREONINE DEHYDRATASE"/>
    <property type="match status" value="1"/>
</dbReference>
<dbReference type="PANTHER" id="PTHR48078">
    <property type="entry name" value="THREONINE DEHYDRATASE, MITOCHONDRIAL-RELATED"/>
    <property type="match status" value="1"/>
</dbReference>
<name>U7UI87_9FIRM</name>
<dbReference type="STRING" id="1111454.HMPREF1250_0828"/>
<dbReference type="InterPro" id="IPR001926">
    <property type="entry name" value="TrpB-like_PALP"/>
</dbReference>
<dbReference type="RefSeq" id="WP_023054154.1">
    <property type="nucleotide sequence ID" value="NZ_AWXA01000046.1"/>
</dbReference>
<dbReference type="GO" id="GO:0030170">
    <property type="term" value="F:pyridoxal phosphate binding"/>
    <property type="evidence" value="ECO:0007669"/>
    <property type="project" value="InterPro"/>
</dbReference>
<dbReference type="OrthoDB" id="9811476at2"/>
<evidence type="ECO:0000256" key="6">
    <source>
        <dbReference type="ARBA" id="ARBA00049406"/>
    </source>
</evidence>
<comment type="caution">
    <text evidence="8">The sequence shown here is derived from an EMBL/GenBank/DDBJ whole genome shotgun (WGS) entry which is preliminary data.</text>
</comment>
<evidence type="ECO:0000256" key="2">
    <source>
        <dbReference type="ARBA" id="ARBA00010869"/>
    </source>
</evidence>
<dbReference type="Proteomes" id="UP000017090">
    <property type="component" value="Unassembled WGS sequence"/>
</dbReference>
<keyword evidence="5" id="KW-0456">Lyase</keyword>
<dbReference type="SUPFAM" id="SSF53686">
    <property type="entry name" value="Tryptophan synthase beta subunit-like PLP-dependent enzymes"/>
    <property type="match status" value="1"/>
</dbReference>
<evidence type="ECO:0000256" key="5">
    <source>
        <dbReference type="ARBA" id="ARBA00023239"/>
    </source>
</evidence>
<dbReference type="GO" id="GO:0004794">
    <property type="term" value="F:threonine deaminase activity"/>
    <property type="evidence" value="ECO:0007669"/>
    <property type="project" value="TreeGrafter"/>
</dbReference>
<dbReference type="Pfam" id="PF00291">
    <property type="entry name" value="PALP"/>
    <property type="match status" value="1"/>
</dbReference>